<dbReference type="InterPro" id="IPR004358">
    <property type="entry name" value="Sig_transdc_His_kin-like_C"/>
</dbReference>
<dbReference type="PROSITE" id="PS50109">
    <property type="entry name" value="HIS_KIN"/>
    <property type="match status" value="1"/>
</dbReference>
<evidence type="ECO:0000256" key="1">
    <source>
        <dbReference type="ARBA" id="ARBA00022553"/>
    </source>
</evidence>
<dbReference type="CDD" id="cd00082">
    <property type="entry name" value="HisKA"/>
    <property type="match status" value="1"/>
</dbReference>
<dbReference type="SUPFAM" id="SSF55874">
    <property type="entry name" value="ATPase domain of HSP90 chaperone/DNA topoisomerase II/histidine kinase"/>
    <property type="match status" value="1"/>
</dbReference>
<dbReference type="InterPro" id="IPR036097">
    <property type="entry name" value="HisK_dim/P_sf"/>
</dbReference>
<feature type="domain" description="Response regulatory" evidence="4">
    <location>
        <begin position="425"/>
        <end position="558"/>
    </location>
</feature>
<evidence type="ECO:0000259" key="4">
    <source>
        <dbReference type="PROSITE" id="PS50110"/>
    </source>
</evidence>
<reference evidence="5" key="1">
    <citation type="submission" date="2019-06" db="EMBL/GenBank/DDBJ databases">
        <authorList>
            <person name="Zheng W."/>
        </authorList>
    </citation>
    <scope>NUCLEOTIDE SEQUENCE</scope>
    <source>
        <strain evidence="5">QDHG01</strain>
    </source>
</reference>
<dbReference type="InterPro" id="IPR001789">
    <property type="entry name" value="Sig_transdc_resp-reg_receiver"/>
</dbReference>
<dbReference type="Pfam" id="PF02518">
    <property type="entry name" value="HATPase_c"/>
    <property type="match status" value="1"/>
</dbReference>
<evidence type="ECO:0000256" key="2">
    <source>
        <dbReference type="PROSITE-ProRule" id="PRU00169"/>
    </source>
</evidence>
<dbReference type="PANTHER" id="PTHR43719">
    <property type="entry name" value="TWO-COMPONENT HISTIDINE KINASE"/>
    <property type="match status" value="1"/>
</dbReference>
<dbReference type="InterPro" id="IPR036890">
    <property type="entry name" value="HATPase_C_sf"/>
</dbReference>
<dbReference type="AlphaFoldDB" id="A0A8J8SWP8"/>
<evidence type="ECO:0000313" key="5">
    <source>
        <dbReference type="EMBL" id="TNV73637.1"/>
    </source>
</evidence>
<evidence type="ECO:0000313" key="6">
    <source>
        <dbReference type="Proteomes" id="UP000785679"/>
    </source>
</evidence>
<gene>
    <name evidence="5" type="ORF">FGO68_gene11108</name>
</gene>
<dbReference type="PROSITE" id="PS50110">
    <property type="entry name" value="RESPONSE_REGULATORY"/>
    <property type="match status" value="1"/>
</dbReference>
<accession>A0A8J8SWP8</accession>
<dbReference type="SMART" id="SM00388">
    <property type="entry name" value="HisKA"/>
    <property type="match status" value="1"/>
</dbReference>
<organism evidence="5 6">
    <name type="scientific">Halteria grandinella</name>
    <dbReference type="NCBI Taxonomy" id="5974"/>
    <lineage>
        <taxon>Eukaryota</taxon>
        <taxon>Sar</taxon>
        <taxon>Alveolata</taxon>
        <taxon>Ciliophora</taxon>
        <taxon>Intramacronucleata</taxon>
        <taxon>Spirotrichea</taxon>
        <taxon>Stichotrichia</taxon>
        <taxon>Sporadotrichida</taxon>
        <taxon>Halteriidae</taxon>
        <taxon>Halteria</taxon>
    </lineage>
</organism>
<dbReference type="SUPFAM" id="SSF47384">
    <property type="entry name" value="Homodimeric domain of signal transducing histidine kinase"/>
    <property type="match status" value="1"/>
</dbReference>
<comment type="caution">
    <text evidence="5">The sequence shown here is derived from an EMBL/GenBank/DDBJ whole genome shotgun (WGS) entry which is preliminary data.</text>
</comment>
<dbReference type="SMART" id="SM00387">
    <property type="entry name" value="HATPase_c"/>
    <property type="match status" value="1"/>
</dbReference>
<evidence type="ECO:0008006" key="7">
    <source>
        <dbReference type="Google" id="ProtNLM"/>
    </source>
</evidence>
<dbReference type="InterPro" id="IPR050956">
    <property type="entry name" value="2C_system_His_kinase"/>
</dbReference>
<dbReference type="Pfam" id="PF00512">
    <property type="entry name" value="HisKA"/>
    <property type="match status" value="1"/>
</dbReference>
<dbReference type="Gene3D" id="1.10.287.130">
    <property type="match status" value="1"/>
</dbReference>
<protein>
    <recommendedName>
        <fullName evidence="7">Histidine kinase</fullName>
    </recommendedName>
</protein>
<dbReference type="Proteomes" id="UP000785679">
    <property type="component" value="Unassembled WGS sequence"/>
</dbReference>
<dbReference type="EMBL" id="RRYP01018444">
    <property type="protein sequence ID" value="TNV73637.1"/>
    <property type="molecule type" value="Genomic_DNA"/>
</dbReference>
<name>A0A8J8SWP8_HALGN</name>
<dbReference type="SMART" id="SM00448">
    <property type="entry name" value="REC"/>
    <property type="match status" value="1"/>
</dbReference>
<dbReference type="SUPFAM" id="SSF52172">
    <property type="entry name" value="CheY-like"/>
    <property type="match status" value="1"/>
</dbReference>
<dbReference type="OrthoDB" id="10266508at2759"/>
<dbReference type="InterPro" id="IPR011006">
    <property type="entry name" value="CheY-like_superfamily"/>
</dbReference>
<dbReference type="PRINTS" id="PR00344">
    <property type="entry name" value="BCTRLSENSOR"/>
</dbReference>
<dbReference type="Gene3D" id="3.30.565.10">
    <property type="entry name" value="Histidine kinase-like ATPase, C-terminal domain"/>
    <property type="match status" value="1"/>
</dbReference>
<dbReference type="Pfam" id="PF00072">
    <property type="entry name" value="Response_reg"/>
    <property type="match status" value="1"/>
</dbReference>
<dbReference type="Gene3D" id="3.40.50.2300">
    <property type="match status" value="1"/>
</dbReference>
<dbReference type="InterPro" id="IPR003594">
    <property type="entry name" value="HATPase_dom"/>
</dbReference>
<dbReference type="PANTHER" id="PTHR43719:SF28">
    <property type="entry name" value="PEROXIDE STRESS-ACTIVATED HISTIDINE KINASE MAK1-RELATED"/>
    <property type="match status" value="1"/>
</dbReference>
<evidence type="ECO:0000259" key="3">
    <source>
        <dbReference type="PROSITE" id="PS50109"/>
    </source>
</evidence>
<feature type="domain" description="Histidine kinase" evidence="3">
    <location>
        <begin position="60"/>
        <end position="263"/>
    </location>
</feature>
<keyword evidence="1 2" id="KW-0597">Phosphoprotein</keyword>
<sequence length="564" mass="64045">MTAKPPSTQQPLQEIVAFNHQNLLFQGVQHKLIIVKSLTHFMAYEKLKMQNHFLEMLTATVSHEMRTPLNATLGLGEELRNYISSEAGLQLHHVMMNSSRLLLSLVNDLLDLFRLKNGKFKINDITYNFRDEMRDLITMFQVQADSKELKLIFDCHKNVPKQFTCDIQRVKQVLINLVGNALKFTFRGSIVVSAKIIKAENNLRLLQMRVCDTGIGIRDQDKEKIFKMFGKLEATEKINTSGIGLGVSICKQIIEGLGGTLSLVEGCDSLQCLQKVVYSDPTEQKEGTTFQFSVLIQNDYFDDFEIETIKAQTKKSNLKVDLKRKKVYTQQITETSQEYKSGDETEMIVSTRPLGANMSKDYIKDPIKNTFIDIEHKTKGGPKGKANKDIEVVPLLEVQNDVVNLDFQTSRMQVGQKCPCSKRNCIMVVDDNVFNILTLQCMLNEAMKMESDKALNGLQAVQKVQARAQEIIKEPCLCGKEGPNYKVIFMDCNMPVMDGLQATSEIRKLFPQGQIRIVALTAYTTEGFEKKCFAAGMDEYKTKPIYKDVLREIVERVLNNQKTL</sequence>
<dbReference type="InterPro" id="IPR003661">
    <property type="entry name" value="HisK_dim/P_dom"/>
</dbReference>
<dbReference type="GO" id="GO:0000155">
    <property type="term" value="F:phosphorelay sensor kinase activity"/>
    <property type="evidence" value="ECO:0007669"/>
    <property type="project" value="InterPro"/>
</dbReference>
<dbReference type="InterPro" id="IPR005467">
    <property type="entry name" value="His_kinase_dom"/>
</dbReference>
<proteinExistence type="predicted"/>
<dbReference type="CDD" id="cd17546">
    <property type="entry name" value="REC_hyHK_CKI1_RcsC-like"/>
    <property type="match status" value="1"/>
</dbReference>
<feature type="modified residue" description="4-aspartylphosphate" evidence="2">
    <location>
        <position position="491"/>
    </location>
</feature>
<keyword evidence="6" id="KW-1185">Reference proteome</keyword>